<evidence type="ECO:0000256" key="3">
    <source>
        <dbReference type="ARBA" id="ARBA00022801"/>
    </source>
</evidence>
<keyword evidence="1" id="KW-1188">Viral release from host cell</keyword>
<dbReference type="AlphaFoldDB" id="A0A4R2IQV8"/>
<dbReference type="Proteomes" id="UP000295680">
    <property type="component" value="Unassembled WGS sequence"/>
</dbReference>
<evidence type="ECO:0000313" key="5">
    <source>
        <dbReference type="EMBL" id="TCO47307.1"/>
    </source>
</evidence>
<dbReference type="GO" id="GO:0006508">
    <property type="term" value="P:proteolysis"/>
    <property type="evidence" value="ECO:0007669"/>
    <property type="project" value="UniProtKB-KW"/>
</dbReference>
<reference evidence="5 6" key="1">
    <citation type="submission" date="2019-03" db="EMBL/GenBank/DDBJ databases">
        <title>Genomic Encyclopedia of Type Strains, Phase IV (KMG-IV): sequencing the most valuable type-strain genomes for metagenomic binning, comparative biology and taxonomic classification.</title>
        <authorList>
            <person name="Goeker M."/>
        </authorList>
    </citation>
    <scope>NUCLEOTIDE SEQUENCE [LARGE SCALE GENOMIC DNA]</scope>
    <source>
        <strain evidence="5 6">DSM 45934</strain>
    </source>
</reference>
<proteinExistence type="predicted"/>
<evidence type="ECO:0000259" key="4">
    <source>
        <dbReference type="Pfam" id="PF04586"/>
    </source>
</evidence>
<keyword evidence="3" id="KW-0378">Hydrolase</keyword>
<name>A0A4R2IQV8_9PSEU</name>
<gene>
    <name evidence="5" type="ORF">EV192_11747</name>
</gene>
<dbReference type="InterPro" id="IPR054613">
    <property type="entry name" value="Peptidase_S78_dom"/>
</dbReference>
<evidence type="ECO:0000256" key="2">
    <source>
        <dbReference type="ARBA" id="ARBA00022670"/>
    </source>
</evidence>
<feature type="domain" description="Prohead serine protease" evidence="4">
    <location>
        <begin position="76"/>
        <end position="148"/>
    </location>
</feature>
<dbReference type="EMBL" id="SLWS01000017">
    <property type="protein sequence ID" value="TCO47307.1"/>
    <property type="molecule type" value="Genomic_DNA"/>
</dbReference>
<organism evidence="5 6">
    <name type="scientific">Actinocrispum wychmicini</name>
    <dbReference type="NCBI Taxonomy" id="1213861"/>
    <lineage>
        <taxon>Bacteria</taxon>
        <taxon>Bacillati</taxon>
        <taxon>Actinomycetota</taxon>
        <taxon>Actinomycetes</taxon>
        <taxon>Pseudonocardiales</taxon>
        <taxon>Pseudonocardiaceae</taxon>
        <taxon>Actinocrispum</taxon>
    </lineage>
</organism>
<dbReference type="Pfam" id="PF04586">
    <property type="entry name" value="Peptidase_S78"/>
    <property type="match status" value="1"/>
</dbReference>
<comment type="caution">
    <text evidence="5">The sequence shown here is derived from an EMBL/GenBank/DDBJ whole genome shotgun (WGS) entry which is preliminary data.</text>
</comment>
<dbReference type="RefSeq" id="WP_132125611.1">
    <property type="nucleotide sequence ID" value="NZ_SLWS01000017.1"/>
</dbReference>
<evidence type="ECO:0000313" key="6">
    <source>
        <dbReference type="Proteomes" id="UP000295680"/>
    </source>
</evidence>
<evidence type="ECO:0000256" key="1">
    <source>
        <dbReference type="ARBA" id="ARBA00022612"/>
    </source>
</evidence>
<protein>
    <submittedName>
        <fullName evidence="5">Prohead serine protease</fullName>
    </submittedName>
</protein>
<sequence length="241" mass="25961">MNTKRLRVEVKDPDRGEVTAVFATLDTIDADGDVTVPGAFTDGAPVRISAYGHTTWQGVLPVGKGVIRTTDREAILDGQFFLDTAAGRDTFAVVKQMGDLQEWSYGYDPVTFSYGEQDGRPVRFLEGITVHEVSPVLRGAGVDTRTLAVKNGPMSFGDEARAVLAAISSLTERAADVVAKRQAKGKGLGAQSIELLAQVDTELARLGSLLTEPEIPPDTDVQREYVRLLARRANPHPALDA</sequence>
<accession>A0A4R2IQV8</accession>
<dbReference type="GO" id="GO:0008233">
    <property type="term" value="F:peptidase activity"/>
    <property type="evidence" value="ECO:0007669"/>
    <property type="project" value="UniProtKB-KW"/>
</dbReference>
<dbReference type="OrthoDB" id="8444243at2"/>
<keyword evidence="6" id="KW-1185">Reference proteome</keyword>
<keyword evidence="2 5" id="KW-0645">Protease</keyword>